<dbReference type="OMA" id="MERAMCG"/>
<protein>
    <submittedName>
        <fullName evidence="2">Reverse transcriptase</fullName>
    </submittedName>
</protein>
<keyword evidence="1" id="KW-1185">Reference proteome</keyword>
<dbReference type="WBParaSite" id="HCON_00179410-00001">
    <property type="protein sequence ID" value="HCON_00179410-00001"/>
    <property type="gene ID" value="HCON_00179410"/>
</dbReference>
<name>A0A7I4Z2N1_HAECO</name>
<reference evidence="2" key="1">
    <citation type="submission" date="2020-12" db="UniProtKB">
        <authorList>
            <consortium name="WormBaseParasite"/>
        </authorList>
    </citation>
    <scope>IDENTIFICATION</scope>
    <source>
        <strain evidence="2">MHco3</strain>
    </source>
</reference>
<dbReference type="OrthoDB" id="5871589at2759"/>
<evidence type="ECO:0000313" key="1">
    <source>
        <dbReference type="Proteomes" id="UP000025227"/>
    </source>
</evidence>
<dbReference type="AlphaFoldDB" id="A0A7I4Z2N1"/>
<organism evidence="1 2">
    <name type="scientific">Haemonchus contortus</name>
    <name type="common">Barber pole worm</name>
    <dbReference type="NCBI Taxonomy" id="6289"/>
    <lineage>
        <taxon>Eukaryota</taxon>
        <taxon>Metazoa</taxon>
        <taxon>Ecdysozoa</taxon>
        <taxon>Nematoda</taxon>
        <taxon>Chromadorea</taxon>
        <taxon>Rhabditida</taxon>
        <taxon>Rhabditina</taxon>
        <taxon>Rhabditomorpha</taxon>
        <taxon>Strongyloidea</taxon>
        <taxon>Trichostrongylidae</taxon>
        <taxon>Haemonchus</taxon>
    </lineage>
</organism>
<dbReference type="PANTHER" id="PTHR47027:SF20">
    <property type="entry name" value="REVERSE TRANSCRIPTASE-LIKE PROTEIN WITH RNA-DIRECTED DNA POLYMERASE DOMAIN"/>
    <property type="match status" value="1"/>
</dbReference>
<sequence length="189" mass="22379">MDNDWSIEIGRRRKAGWATFNKYRDVLTDKRIDAQIRARVLNTHVLLALVYGSETWSTIIKEERRLASAQKAMERAMCGVTLMHKIPARKIRRRTGVKDVTENIYDSKKRWAGHVAHLNYTRWTSRVTNWYPGEAKRLRGGRPPARWSDLFRGLFGQRWQQVEVARNRNEWHGCVLQGWRNHIEERTPK</sequence>
<dbReference type="PANTHER" id="PTHR47027">
    <property type="entry name" value="REVERSE TRANSCRIPTASE DOMAIN-CONTAINING PROTEIN"/>
    <property type="match status" value="1"/>
</dbReference>
<evidence type="ECO:0000313" key="2">
    <source>
        <dbReference type="WBParaSite" id="HCON_00179410-00001"/>
    </source>
</evidence>
<dbReference type="Proteomes" id="UP000025227">
    <property type="component" value="Unplaced"/>
</dbReference>
<proteinExistence type="predicted"/>
<accession>A0A7I4Z2N1</accession>